<feature type="region of interest" description="Disordered" evidence="4">
    <location>
        <begin position="94"/>
        <end position="113"/>
    </location>
</feature>
<dbReference type="KEGG" id="amd:AMED_1069"/>
<dbReference type="PANTHER" id="PTHR43343">
    <property type="entry name" value="PEPTIDASE S12"/>
    <property type="match status" value="1"/>
</dbReference>
<dbReference type="Pfam" id="PF13365">
    <property type="entry name" value="Trypsin_2"/>
    <property type="match status" value="1"/>
</dbReference>
<dbReference type="GO" id="GO:0006508">
    <property type="term" value="P:proteolysis"/>
    <property type="evidence" value="ECO:0007669"/>
    <property type="project" value="UniProtKB-KW"/>
</dbReference>
<dbReference type="InterPro" id="IPR001940">
    <property type="entry name" value="Peptidase_S1C"/>
</dbReference>
<keyword evidence="5" id="KW-0812">Transmembrane</keyword>
<evidence type="ECO:0000259" key="6">
    <source>
        <dbReference type="PROSITE" id="PS50106"/>
    </source>
</evidence>
<dbReference type="HOGENOM" id="CLU_020120_3_7_11"/>
<dbReference type="InterPro" id="IPR036034">
    <property type="entry name" value="PDZ_sf"/>
</dbReference>
<dbReference type="PATRIC" id="fig|749927.5.peg.1098"/>
<evidence type="ECO:0000256" key="2">
    <source>
        <dbReference type="ARBA" id="ARBA00022670"/>
    </source>
</evidence>
<dbReference type="SUPFAM" id="SSF50494">
    <property type="entry name" value="Trypsin-like serine proteases"/>
    <property type="match status" value="1"/>
</dbReference>
<comment type="similarity">
    <text evidence="1">Belongs to the peptidase S1C family.</text>
</comment>
<proteinExistence type="inferred from homology"/>
<feature type="region of interest" description="Disordered" evidence="4">
    <location>
        <begin position="1"/>
        <end position="45"/>
    </location>
</feature>
<feature type="compositionally biased region" description="Basic and acidic residues" evidence="4">
    <location>
        <begin position="12"/>
        <end position="24"/>
    </location>
</feature>
<keyword evidence="5" id="KW-0472">Membrane</keyword>
<dbReference type="eggNOG" id="COG0265">
    <property type="taxonomic scope" value="Bacteria"/>
</dbReference>
<evidence type="ECO:0000256" key="4">
    <source>
        <dbReference type="SAM" id="MobiDB-lite"/>
    </source>
</evidence>
<reference evidence="7 8" key="1">
    <citation type="journal article" date="2010" name="Cell Res.">
        <title>Complete genome sequence of the rifamycin SV-producing Amycolatopsis mediterranei U32 revealed its genetic characteristics in phylogeny and metabolism.</title>
        <authorList>
            <person name="Zhao W."/>
            <person name="Zhong Y."/>
            <person name="Yuan H."/>
            <person name="Wang J."/>
            <person name="Zheng H."/>
            <person name="Wang Y."/>
            <person name="Cen X."/>
            <person name="Xu F."/>
            <person name="Bai J."/>
            <person name="Han X."/>
            <person name="Lu G."/>
            <person name="Zhu Y."/>
            <person name="Shao Z."/>
            <person name="Yan H."/>
            <person name="Li C."/>
            <person name="Peng N."/>
            <person name="Zhang Z."/>
            <person name="Zhang Y."/>
            <person name="Lin W."/>
            <person name="Fan Y."/>
            <person name="Qin Z."/>
            <person name="Hu Y."/>
            <person name="Zhu B."/>
            <person name="Wang S."/>
            <person name="Ding X."/>
            <person name="Zhao G.P."/>
        </authorList>
    </citation>
    <scope>NUCLEOTIDE SEQUENCE [LARGE SCALE GENOMIC DNA]</scope>
    <source>
        <strain evidence="8">U-32</strain>
    </source>
</reference>
<dbReference type="InterPro" id="IPR009003">
    <property type="entry name" value="Peptidase_S1_PA"/>
</dbReference>
<accession>A0A0H3D049</accession>
<dbReference type="GO" id="GO:0004252">
    <property type="term" value="F:serine-type endopeptidase activity"/>
    <property type="evidence" value="ECO:0007669"/>
    <property type="project" value="InterPro"/>
</dbReference>
<evidence type="ECO:0000256" key="5">
    <source>
        <dbReference type="SAM" id="Phobius"/>
    </source>
</evidence>
<dbReference type="SUPFAM" id="SSF50156">
    <property type="entry name" value="PDZ domain-like"/>
    <property type="match status" value="1"/>
</dbReference>
<dbReference type="InterPro" id="IPR001478">
    <property type="entry name" value="PDZ"/>
</dbReference>
<sequence length="508" mass="51138">MTEPNVNPEQPGAREAEAEADRLGPRPLARPAVDPAQAAVFGRPQGVDGAFDQLYSPRKTNGVNLAPPAPESLAEAFRRPPGAEGVLLERPREAVGDAPDAEPPLWTGTRDPWRDPGAAAVLAGPAVAAEDDAKPAKRPPGALLSLPEVLFGRRVQPKALVLLGVVALLVGAVGGLVGWWVADTGTELTGSATIAEAEAGKERPAGSVAEIAKRVAPAVVSLEVFKPGAESGEQGSGVMIDPQGYILTNEHVIASAAADPGVKVTAVFIDGTRTEAKLVGADQKTDLAVVKVNVTNPTVLQVGKSADLQVGDTVMAIGSPLALQNSVTAGIVSALNRPITAGGDNGAAPVTYEAIQTDAAINHGNSGGALVDSTGALVGINSSIRSAGADGGSIGIGFAIPSDYAIKIAKALIKDGKVQHADIGINASSTVAGSSAMGAQVKNVAPGGPAANAGIKEGDVITKIGNRLVRDSAELTVAVRAHDVGEVVPVSLARDGAGFVVDVTLASD</sequence>
<dbReference type="Gene3D" id="2.40.10.10">
    <property type="entry name" value="Trypsin-like serine proteases"/>
    <property type="match status" value="2"/>
</dbReference>
<dbReference type="AlphaFoldDB" id="A0A0H3D049"/>
<gene>
    <name evidence="7" type="ordered locus">AMED_1069</name>
</gene>
<evidence type="ECO:0000256" key="1">
    <source>
        <dbReference type="ARBA" id="ARBA00010541"/>
    </source>
</evidence>
<dbReference type="PROSITE" id="PS50106">
    <property type="entry name" value="PDZ"/>
    <property type="match status" value="1"/>
</dbReference>
<keyword evidence="3" id="KW-0378">Hydrolase</keyword>
<keyword evidence="5" id="KW-1133">Transmembrane helix</keyword>
<dbReference type="Pfam" id="PF13180">
    <property type="entry name" value="PDZ_2"/>
    <property type="match status" value="1"/>
</dbReference>
<evidence type="ECO:0000313" key="7">
    <source>
        <dbReference type="EMBL" id="ADJ42886.1"/>
    </source>
</evidence>
<dbReference type="PRINTS" id="PR00834">
    <property type="entry name" value="PROTEASES2C"/>
</dbReference>
<dbReference type="PANTHER" id="PTHR43343:SF3">
    <property type="entry name" value="PROTEASE DO-LIKE 8, CHLOROPLASTIC"/>
    <property type="match status" value="1"/>
</dbReference>
<keyword evidence="2 7" id="KW-0645">Protease</keyword>
<name>A0A0H3D049_AMYMU</name>
<dbReference type="Proteomes" id="UP000000328">
    <property type="component" value="Chromosome"/>
</dbReference>
<dbReference type="SMART" id="SM00228">
    <property type="entry name" value="PDZ"/>
    <property type="match status" value="1"/>
</dbReference>
<protein>
    <submittedName>
        <fullName evidence="7">Putative serine protease</fullName>
    </submittedName>
</protein>
<dbReference type="OrthoDB" id="9758917at2"/>
<organism evidence="7 8">
    <name type="scientific">Amycolatopsis mediterranei (strain U-32)</name>
    <dbReference type="NCBI Taxonomy" id="749927"/>
    <lineage>
        <taxon>Bacteria</taxon>
        <taxon>Bacillati</taxon>
        <taxon>Actinomycetota</taxon>
        <taxon>Actinomycetes</taxon>
        <taxon>Pseudonocardiales</taxon>
        <taxon>Pseudonocardiaceae</taxon>
        <taxon>Amycolatopsis</taxon>
    </lineage>
</organism>
<dbReference type="InterPro" id="IPR043504">
    <property type="entry name" value="Peptidase_S1_PA_chymotrypsin"/>
</dbReference>
<feature type="domain" description="PDZ" evidence="6">
    <location>
        <begin position="412"/>
        <end position="496"/>
    </location>
</feature>
<dbReference type="EMBL" id="CP002000">
    <property type="protein sequence ID" value="ADJ42886.1"/>
    <property type="molecule type" value="Genomic_DNA"/>
</dbReference>
<evidence type="ECO:0000313" key="8">
    <source>
        <dbReference type="Proteomes" id="UP000000328"/>
    </source>
</evidence>
<feature type="transmembrane region" description="Helical" evidence="5">
    <location>
        <begin position="160"/>
        <end position="182"/>
    </location>
</feature>
<dbReference type="Gene3D" id="2.30.42.10">
    <property type="match status" value="1"/>
</dbReference>
<dbReference type="InterPro" id="IPR051201">
    <property type="entry name" value="Chloro_Bact_Ser_Proteases"/>
</dbReference>
<evidence type="ECO:0000256" key="3">
    <source>
        <dbReference type="ARBA" id="ARBA00022801"/>
    </source>
</evidence>